<protein>
    <recommendedName>
        <fullName evidence="4">Phage tail tape measure protein</fullName>
    </recommendedName>
</protein>
<name>A0ABU0B9E3_9HYPH</name>
<keyword evidence="1" id="KW-0812">Transmembrane</keyword>
<dbReference type="Proteomes" id="UP001224682">
    <property type="component" value="Unassembled WGS sequence"/>
</dbReference>
<dbReference type="EMBL" id="JAUSUI010000002">
    <property type="protein sequence ID" value="MDQ0302448.1"/>
    <property type="molecule type" value="Genomic_DNA"/>
</dbReference>
<evidence type="ECO:0000313" key="2">
    <source>
        <dbReference type="EMBL" id="MDQ0302448.1"/>
    </source>
</evidence>
<evidence type="ECO:0000256" key="1">
    <source>
        <dbReference type="SAM" id="Phobius"/>
    </source>
</evidence>
<feature type="transmembrane region" description="Helical" evidence="1">
    <location>
        <begin position="32"/>
        <end position="55"/>
    </location>
</feature>
<reference evidence="2 3" key="1">
    <citation type="submission" date="2023-07" db="EMBL/GenBank/DDBJ databases">
        <title>Genomic Encyclopedia of Type Strains, Phase IV (KMG-IV): sequencing the most valuable type-strain genomes for metagenomic binning, comparative biology and taxonomic classification.</title>
        <authorList>
            <person name="Goeker M."/>
        </authorList>
    </citation>
    <scope>NUCLEOTIDE SEQUENCE [LARGE SCALE GENOMIC DNA]</scope>
    <source>
        <strain evidence="2 3">DSM 2457</strain>
    </source>
</reference>
<keyword evidence="3" id="KW-1185">Reference proteome</keyword>
<proteinExistence type="predicted"/>
<evidence type="ECO:0008006" key="4">
    <source>
        <dbReference type="Google" id="ProtNLM"/>
    </source>
</evidence>
<keyword evidence="1" id="KW-1133">Transmembrane helix</keyword>
<comment type="caution">
    <text evidence="2">The sequence shown here is derived from an EMBL/GenBank/DDBJ whole genome shotgun (WGS) entry which is preliminary data.</text>
</comment>
<sequence>MLALIAAGLAVLPGMRILATLAAGFARLLTIIGEVAGIVSGTAVLALIAAGLAVLPGMRILATLAAGFARLVAIIGKVAGTAAVLLVRHGEISFLDFAPR</sequence>
<organism evidence="2 3">
    <name type="scientific">Ancylobacter polymorphus</name>
    <dbReference type="NCBI Taxonomy" id="223390"/>
    <lineage>
        <taxon>Bacteria</taxon>
        <taxon>Pseudomonadati</taxon>
        <taxon>Pseudomonadota</taxon>
        <taxon>Alphaproteobacteria</taxon>
        <taxon>Hyphomicrobiales</taxon>
        <taxon>Xanthobacteraceae</taxon>
        <taxon>Ancylobacter</taxon>
    </lineage>
</organism>
<accession>A0ABU0B9E3</accession>
<keyword evidence="1" id="KW-0472">Membrane</keyword>
<gene>
    <name evidence="2" type="ORF">J2S75_001471</name>
</gene>
<evidence type="ECO:0000313" key="3">
    <source>
        <dbReference type="Proteomes" id="UP001224682"/>
    </source>
</evidence>
<feature type="transmembrane region" description="Helical" evidence="1">
    <location>
        <begin position="67"/>
        <end position="87"/>
    </location>
</feature>